<dbReference type="AlphaFoldDB" id="A0A840E5G3"/>
<comment type="caution">
    <text evidence="5">The sequence shown here is derived from an EMBL/GenBank/DDBJ whole genome shotgun (WGS) entry which is preliminary data.</text>
</comment>
<evidence type="ECO:0000256" key="3">
    <source>
        <dbReference type="SAM" id="SignalP"/>
    </source>
</evidence>
<feature type="domain" description="OmpA-like" evidence="4">
    <location>
        <begin position="157"/>
        <end position="259"/>
    </location>
</feature>
<evidence type="ECO:0000256" key="2">
    <source>
        <dbReference type="SAM" id="MobiDB-lite"/>
    </source>
</evidence>
<keyword evidence="6" id="KW-1185">Reference proteome</keyword>
<dbReference type="InterPro" id="IPR006665">
    <property type="entry name" value="OmpA-like"/>
</dbReference>
<evidence type="ECO:0000313" key="6">
    <source>
        <dbReference type="Proteomes" id="UP000576209"/>
    </source>
</evidence>
<proteinExistence type="predicted"/>
<dbReference type="InterPro" id="IPR036737">
    <property type="entry name" value="OmpA-like_sf"/>
</dbReference>
<feature type="region of interest" description="Disordered" evidence="2">
    <location>
        <begin position="58"/>
        <end position="92"/>
    </location>
</feature>
<accession>A0A840E5G3</accession>
<evidence type="ECO:0000259" key="4">
    <source>
        <dbReference type="PROSITE" id="PS51123"/>
    </source>
</evidence>
<feature type="compositionally biased region" description="Basic and acidic residues" evidence="2">
    <location>
        <begin position="58"/>
        <end position="73"/>
    </location>
</feature>
<feature type="chain" id="PRO_5032741446" evidence="3">
    <location>
        <begin position="29"/>
        <end position="259"/>
    </location>
</feature>
<evidence type="ECO:0000313" key="5">
    <source>
        <dbReference type="EMBL" id="MBB4078962.1"/>
    </source>
</evidence>
<gene>
    <name evidence="5" type="ORF">GGR28_001579</name>
</gene>
<organism evidence="5 6">
    <name type="scientific">Neolewinella aquimaris</name>
    <dbReference type="NCBI Taxonomy" id="1835722"/>
    <lineage>
        <taxon>Bacteria</taxon>
        <taxon>Pseudomonadati</taxon>
        <taxon>Bacteroidota</taxon>
        <taxon>Saprospiria</taxon>
        <taxon>Saprospirales</taxon>
        <taxon>Lewinellaceae</taxon>
        <taxon>Neolewinella</taxon>
    </lineage>
</organism>
<feature type="signal peptide" evidence="3">
    <location>
        <begin position="1"/>
        <end position="28"/>
    </location>
</feature>
<dbReference type="RefSeq" id="WP_183495209.1">
    <property type="nucleotide sequence ID" value="NZ_JACIFF010000003.1"/>
</dbReference>
<protein>
    <submittedName>
        <fullName evidence="5">Outer membrane protein OmpA-like peptidoglycan-associated protein</fullName>
    </submittedName>
</protein>
<dbReference type="SUPFAM" id="SSF103088">
    <property type="entry name" value="OmpA-like"/>
    <property type="match status" value="1"/>
</dbReference>
<name>A0A840E5G3_9BACT</name>
<keyword evidence="3" id="KW-0732">Signal</keyword>
<reference evidence="5 6" key="1">
    <citation type="submission" date="2020-08" db="EMBL/GenBank/DDBJ databases">
        <title>Genomic Encyclopedia of Type Strains, Phase IV (KMG-IV): sequencing the most valuable type-strain genomes for metagenomic binning, comparative biology and taxonomic classification.</title>
        <authorList>
            <person name="Goeker M."/>
        </authorList>
    </citation>
    <scope>NUCLEOTIDE SEQUENCE [LARGE SCALE GENOMIC DNA]</scope>
    <source>
        <strain evidence="5 6">DSM 105137</strain>
    </source>
</reference>
<dbReference type="PROSITE" id="PS51123">
    <property type="entry name" value="OMPA_2"/>
    <property type="match status" value="1"/>
</dbReference>
<dbReference type="Gene3D" id="3.30.1330.60">
    <property type="entry name" value="OmpA-like domain"/>
    <property type="match status" value="1"/>
</dbReference>
<sequence>MSSHATLFRTALLVLLTCCLLPVLRAQTQEPRDTVSAENATRARYAKDLDELERMKEKFRKQQEEKQRRRDGVNRIGADWDAAPAPEPLVISDRDTTVLRSTVRSGLYSDQRPAAYERREWENSVQDDLPQQQVEAQYSQPMREVQGEPAGLTPKAPEPIPGASPLGVTFIPNTAYPNSGGYSALEALAATVRNAQKLVEIRVHTSRKLNPRAAQLLSEERATTIRKYLVEAGISNENFRVIGYGNHESAAGERVEVIQ</sequence>
<keyword evidence="1" id="KW-0472">Membrane</keyword>
<dbReference type="GO" id="GO:0016020">
    <property type="term" value="C:membrane"/>
    <property type="evidence" value="ECO:0007669"/>
    <property type="project" value="UniProtKB-UniRule"/>
</dbReference>
<dbReference type="Pfam" id="PF00691">
    <property type="entry name" value="OmpA"/>
    <property type="match status" value="1"/>
</dbReference>
<dbReference type="EMBL" id="JACIFF010000003">
    <property type="protein sequence ID" value="MBB4078962.1"/>
    <property type="molecule type" value="Genomic_DNA"/>
</dbReference>
<dbReference type="Proteomes" id="UP000576209">
    <property type="component" value="Unassembled WGS sequence"/>
</dbReference>
<evidence type="ECO:0000256" key="1">
    <source>
        <dbReference type="PROSITE-ProRule" id="PRU00473"/>
    </source>
</evidence>